<comment type="similarity">
    <text evidence="1">Belongs to the ParB family.</text>
</comment>
<dbReference type="Proteomes" id="UP000236569">
    <property type="component" value="Unassembled WGS sequence"/>
</dbReference>
<dbReference type="Pfam" id="PF02195">
    <property type="entry name" value="ParB_N"/>
    <property type="match status" value="1"/>
</dbReference>
<accession>A0A2I9DBI3</accession>
<dbReference type="EMBL" id="BFAG01000021">
    <property type="protein sequence ID" value="GBF08040.1"/>
    <property type="molecule type" value="Genomic_DNA"/>
</dbReference>
<dbReference type="InterPro" id="IPR050336">
    <property type="entry name" value="Chromosome_partition/occlusion"/>
</dbReference>
<dbReference type="AlphaFoldDB" id="A0A2I9DBI3"/>
<evidence type="ECO:0000256" key="1">
    <source>
        <dbReference type="ARBA" id="ARBA00006295"/>
    </source>
</evidence>
<proteinExistence type="inferred from homology"/>
<name>A0A2I9DBI3_9DEIO</name>
<dbReference type="Gene3D" id="1.10.10.2830">
    <property type="match status" value="1"/>
</dbReference>
<sequence>MKGRALPGLKSAAALAESLGEATFRRVPLSQISATPGFNPRGQYDPDAFSGERLQGLAASLRAEGMLNPLWLRTTPQGLALIAGERRFRAAGLAGLTVVPALVFGEVDDAQALRLAIIENGQREDLSIVDETFAGFTLLRQVTRLAQEDLVAHLNRVRKGREEDRFGLEALLRELYGTGVSVWSQQRARILAFTPAELEAVRTRQLDVKVAYELVGVKDPAIREQVLREAVQGGWNAARVRARVQELRTPEQAGGVKQAVRSLRADLPRLARLKGKKAQEGERLIQKLRALLDDAASSG</sequence>
<evidence type="ECO:0000259" key="2">
    <source>
        <dbReference type="SMART" id="SM00470"/>
    </source>
</evidence>
<dbReference type="GO" id="GO:0003677">
    <property type="term" value="F:DNA binding"/>
    <property type="evidence" value="ECO:0007669"/>
    <property type="project" value="InterPro"/>
</dbReference>
<dbReference type="Gene3D" id="3.90.1530.30">
    <property type="match status" value="1"/>
</dbReference>
<dbReference type="SMART" id="SM00470">
    <property type="entry name" value="ParB"/>
    <property type="match status" value="1"/>
</dbReference>
<dbReference type="RefSeq" id="WP_103131319.1">
    <property type="nucleotide sequence ID" value="NZ_BFAG01000021.1"/>
</dbReference>
<reference evidence="4" key="1">
    <citation type="submission" date="2018-01" db="EMBL/GenBank/DDBJ databases">
        <title>Draft Genome Sequence of the Radioresistant Bacterium Deinococcus aerius TR0125, Isolated from the Higher Atmosphere above Japan.</title>
        <authorList>
            <person name="Satoh K."/>
            <person name="Arai H."/>
            <person name="Sanzen T."/>
            <person name="Kawaguchi Y."/>
            <person name="Hayashi H."/>
            <person name="Yokobori S."/>
            <person name="Yamagishi A."/>
            <person name="Oono Y."/>
            <person name="Narumi I."/>
        </authorList>
    </citation>
    <scope>NUCLEOTIDE SEQUENCE [LARGE SCALE GENOMIC DNA]</scope>
    <source>
        <strain evidence="4">TR0125</strain>
    </source>
</reference>
<feature type="domain" description="ParB-like N-terminal" evidence="2">
    <location>
        <begin position="25"/>
        <end position="121"/>
    </location>
</feature>
<evidence type="ECO:0000313" key="4">
    <source>
        <dbReference type="Proteomes" id="UP000236569"/>
    </source>
</evidence>
<dbReference type="PANTHER" id="PTHR33375:SF7">
    <property type="entry name" value="CHROMOSOME 2-PARTITIONING PROTEIN PARB-RELATED"/>
    <property type="match status" value="1"/>
</dbReference>
<dbReference type="GO" id="GO:0005694">
    <property type="term" value="C:chromosome"/>
    <property type="evidence" value="ECO:0007669"/>
    <property type="project" value="TreeGrafter"/>
</dbReference>
<dbReference type="InterPro" id="IPR003115">
    <property type="entry name" value="ParB_N"/>
</dbReference>
<comment type="caution">
    <text evidence="3">The sequence shown here is derived from an EMBL/GenBank/DDBJ whole genome shotgun (WGS) entry which is preliminary data.</text>
</comment>
<dbReference type="OrthoDB" id="65427at2"/>
<dbReference type="GO" id="GO:0007059">
    <property type="term" value="P:chromosome segregation"/>
    <property type="evidence" value="ECO:0007669"/>
    <property type="project" value="TreeGrafter"/>
</dbReference>
<dbReference type="InterPro" id="IPR036086">
    <property type="entry name" value="ParB/Sulfiredoxin_sf"/>
</dbReference>
<dbReference type="PANTHER" id="PTHR33375">
    <property type="entry name" value="CHROMOSOME-PARTITIONING PROTEIN PARB-RELATED"/>
    <property type="match status" value="1"/>
</dbReference>
<evidence type="ECO:0000313" key="3">
    <source>
        <dbReference type="EMBL" id="GBF08040.1"/>
    </source>
</evidence>
<dbReference type="NCBIfam" id="TIGR00180">
    <property type="entry name" value="parB_part"/>
    <property type="match status" value="1"/>
</dbReference>
<keyword evidence="4" id="KW-1185">Reference proteome</keyword>
<protein>
    <submittedName>
        <fullName evidence="3">ParB-like nuclease domain family protein, parB</fullName>
    </submittedName>
</protein>
<gene>
    <name evidence="3" type="ORF">DAERI_210036</name>
</gene>
<dbReference type="InterPro" id="IPR004437">
    <property type="entry name" value="ParB/RepB/Spo0J"/>
</dbReference>
<organism evidence="3 4">
    <name type="scientific">Deinococcus aerius</name>
    <dbReference type="NCBI Taxonomy" id="200253"/>
    <lineage>
        <taxon>Bacteria</taxon>
        <taxon>Thermotogati</taxon>
        <taxon>Deinococcota</taxon>
        <taxon>Deinococci</taxon>
        <taxon>Deinococcales</taxon>
        <taxon>Deinococcaceae</taxon>
        <taxon>Deinococcus</taxon>
    </lineage>
</organism>
<dbReference type="SUPFAM" id="SSF110849">
    <property type="entry name" value="ParB/Sulfiredoxin"/>
    <property type="match status" value="1"/>
</dbReference>
<dbReference type="SUPFAM" id="SSF109709">
    <property type="entry name" value="KorB DNA-binding domain-like"/>
    <property type="match status" value="1"/>
</dbReference>